<feature type="DNA-binding region" description="H-T-H motif" evidence="4">
    <location>
        <begin position="18"/>
        <end position="37"/>
    </location>
</feature>
<protein>
    <submittedName>
        <fullName evidence="6">TetR family transcriptional regulator</fullName>
    </submittedName>
</protein>
<evidence type="ECO:0000259" key="5">
    <source>
        <dbReference type="PROSITE" id="PS50977"/>
    </source>
</evidence>
<keyword evidence="3" id="KW-0804">Transcription</keyword>
<evidence type="ECO:0000256" key="3">
    <source>
        <dbReference type="ARBA" id="ARBA00023163"/>
    </source>
</evidence>
<dbReference type="Pfam" id="PF17754">
    <property type="entry name" value="TetR_C_14"/>
    <property type="match status" value="1"/>
</dbReference>
<sequence>MVGHALDLFEQQGFEGTTVAQIATRAQVSEMTFFRYFASKEMVVLDDSYDPLIAEAVAGQPDTLPPLHRVTRGLHAALADMDDLEDETTRRRIRIVARTPALRAGMTRTTGATETAIADRLIAEGVPTLPARVAAAVALAALTCALLEWATAAPPTSLTDAISVALDTLEGARHD</sequence>
<evidence type="ECO:0000256" key="2">
    <source>
        <dbReference type="ARBA" id="ARBA00023125"/>
    </source>
</evidence>
<dbReference type="PANTHER" id="PTHR30055:SF238">
    <property type="entry name" value="MYCOFACTOCIN BIOSYNTHESIS TRANSCRIPTIONAL REGULATOR MFTR-RELATED"/>
    <property type="match status" value="1"/>
</dbReference>
<dbReference type="InterPro" id="IPR001647">
    <property type="entry name" value="HTH_TetR"/>
</dbReference>
<dbReference type="InterPro" id="IPR050109">
    <property type="entry name" value="HTH-type_TetR-like_transc_reg"/>
</dbReference>
<dbReference type="SUPFAM" id="SSF46689">
    <property type="entry name" value="Homeodomain-like"/>
    <property type="match status" value="1"/>
</dbReference>
<feature type="domain" description="HTH tetR-type" evidence="5">
    <location>
        <begin position="1"/>
        <end position="55"/>
    </location>
</feature>
<dbReference type="PROSITE" id="PS50977">
    <property type="entry name" value="HTH_TETR_2"/>
    <property type="match status" value="1"/>
</dbReference>
<dbReference type="GO" id="GO:0000976">
    <property type="term" value="F:transcription cis-regulatory region binding"/>
    <property type="evidence" value="ECO:0007669"/>
    <property type="project" value="TreeGrafter"/>
</dbReference>
<dbReference type="Proteomes" id="UP000262621">
    <property type="component" value="Unassembled WGS sequence"/>
</dbReference>
<keyword evidence="1" id="KW-0805">Transcription regulation</keyword>
<reference evidence="6 7" key="1">
    <citation type="submission" date="2018-08" db="EMBL/GenBank/DDBJ databases">
        <title>Verrucosispora craniellae sp. nov., isolated from a marine sponge in the South China Sea.</title>
        <authorList>
            <person name="Li L."/>
            <person name="Lin H.W."/>
        </authorList>
    </citation>
    <scope>NUCLEOTIDE SEQUENCE [LARGE SCALE GENOMIC DNA]</scope>
    <source>
        <strain evidence="6 7">LHW63014</strain>
    </source>
</reference>
<dbReference type="Gene3D" id="1.10.10.60">
    <property type="entry name" value="Homeodomain-like"/>
    <property type="match status" value="1"/>
</dbReference>
<evidence type="ECO:0000313" key="6">
    <source>
        <dbReference type="EMBL" id="RFS43365.1"/>
    </source>
</evidence>
<dbReference type="PANTHER" id="PTHR30055">
    <property type="entry name" value="HTH-TYPE TRANSCRIPTIONAL REGULATOR RUTR"/>
    <property type="match status" value="1"/>
</dbReference>
<evidence type="ECO:0000256" key="4">
    <source>
        <dbReference type="PROSITE-ProRule" id="PRU00335"/>
    </source>
</evidence>
<keyword evidence="2 4" id="KW-0238">DNA-binding</keyword>
<name>A0A372FRI4_9ACTN</name>
<dbReference type="PRINTS" id="PR00455">
    <property type="entry name" value="HTHTETR"/>
</dbReference>
<dbReference type="GO" id="GO:0003700">
    <property type="term" value="F:DNA-binding transcription factor activity"/>
    <property type="evidence" value="ECO:0007669"/>
    <property type="project" value="TreeGrafter"/>
</dbReference>
<comment type="caution">
    <text evidence="6">The sequence shown here is derived from an EMBL/GenBank/DDBJ whole genome shotgun (WGS) entry which is preliminary data.</text>
</comment>
<keyword evidence="7" id="KW-1185">Reference proteome</keyword>
<gene>
    <name evidence="6" type="ORF">D0Q02_28275</name>
</gene>
<dbReference type="Gene3D" id="1.10.357.10">
    <property type="entry name" value="Tetracycline Repressor, domain 2"/>
    <property type="match status" value="1"/>
</dbReference>
<accession>A0A372FRI4</accession>
<evidence type="ECO:0000256" key="1">
    <source>
        <dbReference type="ARBA" id="ARBA00023015"/>
    </source>
</evidence>
<dbReference type="InterPro" id="IPR041347">
    <property type="entry name" value="MftR_C"/>
</dbReference>
<dbReference type="Pfam" id="PF00440">
    <property type="entry name" value="TetR_N"/>
    <property type="match status" value="1"/>
</dbReference>
<dbReference type="EMBL" id="QVFU01000065">
    <property type="protein sequence ID" value="RFS43365.1"/>
    <property type="molecule type" value="Genomic_DNA"/>
</dbReference>
<dbReference type="AlphaFoldDB" id="A0A372FRI4"/>
<organism evidence="6 7">
    <name type="scientific">Micromonospora craniellae</name>
    <dbReference type="NCBI Taxonomy" id="2294034"/>
    <lineage>
        <taxon>Bacteria</taxon>
        <taxon>Bacillati</taxon>
        <taxon>Actinomycetota</taxon>
        <taxon>Actinomycetes</taxon>
        <taxon>Micromonosporales</taxon>
        <taxon>Micromonosporaceae</taxon>
        <taxon>Micromonospora</taxon>
    </lineage>
</organism>
<dbReference type="InterPro" id="IPR009057">
    <property type="entry name" value="Homeodomain-like_sf"/>
</dbReference>
<proteinExistence type="predicted"/>
<evidence type="ECO:0000313" key="7">
    <source>
        <dbReference type="Proteomes" id="UP000262621"/>
    </source>
</evidence>